<dbReference type="SUPFAM" id="SSF143011">
    <property type="entry name" value="RelE-like"/>
    <property type="match status" value="1"/>
</dbReference>
<protein>
    <submittedName>
        <fullName evidence="3">mRNA interferase RelE/StbE</fullName>
    </submittedName>
</protein>
<reference evidence="4" key="1">
    <citation type="submission" date="2016-10" db="EMBL/GenBank/DDBJ databases">
        <authorList>
            <person name="Varghese N."/>
            <person name="Submissions S."/>
        </authorList>
    </citation>
    <scope>NUCLEOTIDE SEQUENCE [LARGE SCALE GENOMIC DNA]</scope>
    <source>
        <strain evidence="4">DSM 20524</strain>
    </source>
</reference>
<name>A0A1H9QPW7_9CORY</name>
<organism evidence="3 4">
    <name type="scientific">Corynebacterium cystitidis DSM 20524</name>
    <dbReference type="NCBI Taxonomy" id="1121357"/>
    <lineage>
        <taxon>Bacteria</taxon>
        <taxon>Bacillati</taxon>
        <taxon>Actinomycetota</taxon>
        <taxon>Actinomycetes</taxon>
        <taxon>Mycobacteriales</taxon>
        <taxon>Corynebacteriaceae</taxon>
        <taxon>Corynebacterium</taxon>
    </lineage>
</organism>
<dbReference type="InterPro" id="IPR007712">
    <property type="entry name" value="RelE/ParE_toxin"/>
</dbReference>
<dbReference type="InterPro" id="IPR035093">
    <property type="entry name" value="RelE/ParE_toxin_dom_sf"/>
</dbReference>
<dbReference type="Gene3D" id="3.30.2310.20">
    <property type="entry name" value="RelE-like"/>
    <property type="match status" value="1"/>
</dbReference>
<dbReference type="RefSeq" id="WP_092256033.1">
    <property type="nucleotide sequence ID" value="NZ_CP047199.1"/>
</dbReference>
<dbReference type="Pfam" id="PF05016">
    <property type="entry name" value="ParE_toxin"/>
    <property type="match status" value="1"/>
</dbReference>
<keyword evidence="2" id="KW-1277">Toxin-antitoxin system</keyword>
<comment type="similarity">
    <text evidence="1">Belongs to the RelE toxin family.</text>
</comment>
<dbReference type="PANTHER" id="PTHR35601">
    <property type="entry name" value="TOXIN RELE"/>
    <property type="match status" value="1"/>
</dbReference>
<dbReference type="EMBL" id="FOGQ01000002">
    <property type="protein sequence ID" value="SER62460.1"/>
    <property type="molecule type" value="Genomic_DNA"/>
</dbReference>
<dbReference type="PANTHER" id="PTHR35601:SF1">
    <property type="entry name" value="TOXIN RELE"/>
    <property type="match status" value="1"/>
</dbReference>
<evidence type="ECO:0000313" key="3">
    <source>
        <dbReference type="EMBL" id="SER62460.1"/>
    </source>
</evidence>
<dbReference type="AlphaFoldDB" id="A0A1H9QPW7"/>
<evidence type="ECO:0000256" key="1">
    <source>
        <dbReference type="ARBA" id="ARBA00006226"/>
    </source>
</evidence>
<dbReference type="STRING" id="1121357.SAMN05661109_00627"/>
<gene>
    <name evidence="3" type="ORF">SAMN05661109_00627</name>
</gene>
<sequence>MTRYSLRFTKRADKQLSKLDPGVRRIILAWLRKYVSDSTNPREHGKVLSGDRAGSWRYRVGNYRILCEINDNQAIVLAIEIGHRREVDK</sequence>
<evidence type="ECO:0000256" key="2">
    <source>
        <dbReference type="ARBA" id="ARBA00022649"/>
    </source>
</evidence>
<evidence type="ECO:0000313" key="4">
    <source>
        <dbReference type="Proteomes" id="UP000198929"/>
    </source>
</evidence>
<keyword evidence="4" id="KW-1185">Reference proteome</keyword>
<dbReference type="Proteomes" id="UP000198929">
    <property type="component" value="Unassembled WGS sequence"/>
</dbReference>
<proteinExistence type="inferred from homology"/>
<accession>A0A1H9QPW7</accession>